<accession>A0A6J7KVK4</accession>
<dbReference type="GO" id="GO:0005524">
    <property type="term" value="F:ATP binding"/>
    <property type="evidence" value="ECO:0007669"/>
    <property type="project" value="UniProtKB-KW"/>
</dbReference>
<organism evidence="11">
    <name type="scientific">freshwater metagenome</name>
    <dbReference type="NCBI Taxonomy" id="449393"/>
    <lineage>
        <taxon>unclassified sequences</taxon>
        <taxon>metagenomes</taxon>
        <taxon>ecological metagenomes</taxon>
    </lineage>
</organism>
<evidence type="ECO:0000256" key="1">
    <source>
        <dbReference type="ARBA" id="ARBA00004842"/>
    </source>
</evidence>
<dbReference type="CDD" id="cd00464">
    <property type="entry name" value="SK"/>
    <property type="match status" value="1"/>
</dbReference>
<evidence type="ECO:0000256" key="3">
    <source>
        <dbReference type="ARBA" id="ARBA00012154"/>
    </source>
</evidence>
<comment type="similarity">
    <text evidence="2">Belongs to the shikimate kinase family.</text>
</comment>
<dbReference type="EMBL" id="CAFBNF010000270">
    <property type="protein sequence ID" value="CAB4959575.1"/>
    <property type="molecule type" value="Genomic_DNA"/>
</dbReference>
<dbReference type="InterPro" id="IPR023000">
    <property type="entry name" value="Shikimate_kinase_CS"/>
</dbReference>
<gene>
    <name evidence="11" type="ORF">UFOPK3773_01904</name>
</gene>
<comment type="pathway">
    <text evidence="1">Metabolic intermediate biosynthesis; chorismate biosynthesis; chorismate from D-erythrose 4-phosphate and phosphoenolpyruvate: step 5/7.</text>
</comment>
<dbReference type="GO" id="GO:0005829">
    <property type="term" value="C:cytosol"/>
    <property type="evidence" value="ECO:0007669"/>
    <property type="project" value="TreeGrafter"/>
</dbReference>
<sequence length="172" mass="17961">MTGPRVVLVGAPGSGKSTVGRALADSLGVAFRDTDADIEQSVGKPIADQFVDEGEPVFRQREEVAVATALTDHEGVLSLGGGAVLSEPTRRLLADVPVVWLQVSSGAAASRVGMGVSRPVLMGNVRGRLVALLAERTPLYREVADHVVDTDALEVEASVADIAAWLADRVHS</sequence>
<dbReference type="GO" id="GO:0004765">
    <property type="term" value="F:shikimate kinase activity"/>
    <property type="evidence" value="ECO:0007669"/>
    <property type="project" value="UniProtKB-EC"/>
</dbReference>
<dbReference type="GO" id="GO:0009423">
    <property type="term" value="P:chorismate biosynthetic process"/>
    <property type="evidence" value="ECO:0007669"/>
    <property type="project" value="UniProtKB-UniPathway"/>
</dbReference>
<keyword evidence="5" id="KW-0808">Transferase</keyword>
<dbReference type="PANTHER" id="PTHR21087:SF16">
    <property type="entry name" value="SHIKIMATE KINASE 1, CHLOROPLASTIC"/>
    <property type="match status" value="1"/>
</dbReference>
<evidence type="ECO:0000256" key="6">
    <source>
        <dbReference type="ARBA" id="ARBA00022741"/>
    </source>
</evidence>
<dbReference type="InterPro" id="IPR031322">
    <property type="entry name" value="Shikimate/glucono_kinase"/>
</dbReference>
<dbReference type="AlphaFoldDB" id="A0A6J7KVK4"/>
<evidence type="ECO:0000256" key="7">
    <source>
        <dbReference type="ARBA" id="ARBA00022777"/>
    </source>
</evidence>
<protein>
    <recommendedName>
        <fullName evidence="3">shikimate kinase</fullName>
        <ecNumber evidence="3">2.7.1.71</ecNumber>
    </recommendedName>
</protein>
<evidence type="ECO:0000256" key="2">
    <source>
        <dbReference type="ARBA" id="ARBA00006997"/>
    </source>
</evidence>
<dbReference type="InterPro" id="IPR000623">
    <property type="entry name" value="Shikimate_kinase/TSH1"/>
</dbReference>
<dbReference type="GO" id="GO:0009073">
    <property type="term" value="P:aromatic amino acid family biosynthetic process"/>
    <property type="evidence" value="ECO:0007669"/>
    <property type="project" value="UniProtKB-KW"/>
</dbReference>
<dbReference type="PROSITE" id="PS01128">
    <property type="entry name" value="SHIKIMATE_KINASE"/>
    <property type="match status" value="1"/>
</dbReference>
<dbReference type="EC" id="2.7.1.71" evidence="3"/>
<dbReference type="Pfam" id="PF01202">
    <property type="entry name" value="SKI"/>
    <property type="match status" value="1"/>
</dbReference>
<dbReference type="PANTHER" id="PTHR21087">
    <property type="entry name" value="SHIKIMATE KINASE"/>
    <property type="match status" value="1"/>
</dbReference>
<keyword evidence="7" id="KW-0418">Kinase</keyword>
<dbReference type="SUPFAM" id="SSF52540">
    <property type="entry name" value="P-loop containing nucleoside triphosphate hydrolases"/>
    <property type="match status" value="1"/>
</dbReference>
<keyword evidence="8" id="KW-0067">ATP-binding</keyword>
<dbReference type="UniPathway" id="UPA00053">
    <property type="reaction ID" value="UER00088"/>
</dbReference>
<evidence type="ECO:0000256" key="10">
    <source>
        <dbReference type="ARBA" id="ARBA00048567"/>
    </source>
</evidence>
<name>A0A6J7KVK4_9ZZZZ</name>
<dbReference type="InterPro" id="IPR027417">
    <property type="entry name" value="P-loop_NTPase"/>
</dbReference>
<evidence type="ECO:0000256" key="9">
    <source>
        <dbReference type="ARBA" id="ARBA00023141"/>
    </source>
</evidence>
<dbReference type="PRINTS" id="PR01100">
    <property type="entry name" value="SHIKIMTKNASE"/>
</dbReference>
<evidence type="ECO:0000256" key="5">
    <source>
        <dbReference type="ARBA" id="ARBA00022679"/>
    </source>
</evidence>
<proteinExistence type="inferred from homology"/>
<keyword evidence="4" id="KW-0028">Amino-acid biosynthesis</keyword>
<dbReference type="Gene3D" id="3.40.50.300">
    <property type="entry name" value="P-loop containing nucleotide triphosphate hydrolases"/>
    <property type="match status" value="1"/>
</dbReference>
<keyword evidence="9" id="KW-0057">Aromatic amino acid biosynthesis</keyword>
<reference evidence="11" key="1">
    <citation type="submission" date="2020-05" db="EMBL/GenBank/DDBJ databases">
        <authorList>
            <person name="Chiriac C."/>
            <person name="Salcher M."/>
            <person name="Ghai R."/>
            <person name="Kavagutti S V."/>
        </authorList>
    </citation>
    <scope>NUCLEOTIDE SEQUENCE</scope>
</reference>
<evidence type="ECO:0000256" key="8">
    <source>
        <dbReference type="ARBA" id="ARBA00022840"/>
    </source>
</evidence>
<evidence type="ECO:0000256" key="4">
    <source>
        <dbReference type="ARBA" id="ARBA00022605"/>
    </source>
</evidence>
<comment type="catalytic activity">
    <reaction evidence="10">
        <text>shikimate + ATP = 3-phosphoshikimate + ADP + H(+)</text>
        <dbReference type="Rhea" id="RHEA:13121"/>
        <dbReference type="ChEBI" id="CHEBI:15378"/>
        <dbReference type="ChEBI" id="CHEBI:30616"/>
        <dbReference type="ChEBI" id="CHEBI:36208"/>
        <dbReference type="ChEBI" id="CHEBI:145989"/>
        <dbReference type="ChEBI" id="CHEBI:456216"/>
        <dbReference type="EC" id="2.7.1.71"/>
    </reaction>
</comment>
<dbReference type="HAMAP" id="MF_00109">
    <property type="entry name" value="Shikimate_kinase"/>
    <property type="match status" value="1"/>
</dbReference>
<keyword evidence="6" id="KW-0547">Nucleotide-binding</keyword>
<evidence type="ECO:0000313" key="11">
    <source>
        <dbReference type="EMBL" id="CAB4959575.1"/>
    </source>
</evidence>
<dbReference type="GO" id="GO:0008652">
    <property type="term" value="P:amino acid biosynthetic process"/>
    <property type="evidence" value="ECO:0007669"/>
    <property type="project" value="UniProtKB-KW"/>
</dbReference>